<dbReference type="EMBL" id="VXIT01000003">
    <property type="protein sequence ID" value="KAA6413719.1"/>
    <property type="molecule type" value="Genomic_DNA"/>
</dbReference>
<comment type="caution">
    <text evidence="1">The sequence shown here is derived from an EMBL/GenBank/DDBJ whole genome shotgun (WGS) entry which is preliminary data.</text>
</comment>
<dbReference type="AlphaFoldDB" id="A0A5M8PX96"/>
<dbReference type="OrthoDB" id="5428890at2759"/>
<name>A0A5M8PX96_9LECA</name>
<protein>
    <submittedName>
        <fullName evidence="1">Uncharacterized protein</fullName>
    </submittedName>
</protein>
<evidence type="ECO:0000313" key="1">
    <source>
        <dbReference type="EMBL" id="KAA6413719.1"/>
    </source>
</evidence>
<reference evidence="1 2" key="1">
    <citation type="submission" date="2019-09" db="EMBL/GenBank/DDBJ databases">
        <title>The hologenome of the rock-dwelling lichen Lasallia pustulata.</title>
        <authorList>
            <person name="Greshake Tzovaras B."/>
            <person name="Segers F."/>
            <person name="Bicker A."/>
            <person name="Dal Grande F."/>
            <person name="Otte J."/>
            <person name="Hankeln T."/>
            <person name="Schmitt I."/>
            <person name="Ebersberger I."/>
        </authorList>
    </citation>
    <scope>NUCLEOTIDE SEQUENCE [LARGE SCALE GENOMIC DNA]</scope>
    <source>
        <strain evidence="1">A1-1</strain>
    </source>
</reference>
<evidence type="ECO:0000313" key="2">
    <source>
        <dbReference type="Proteomes" id="UP000324767"/>
    </source>
</evidence>
<dbReference type="Proteomes" id="UP000324767">
    <property type="component" value="Unassembled WGS sequence"/>
</dbReference>
<proteinExistence type="predicted"/>
<sequence>MLERQISNTRAIILKRGPSGHISKSQMRAYESLLAPPWMTLFGSSTLQTWDESGGPKSWDNGQLTSGFDDNMRMYTKQKSPNLGEEFLSADMERQITGLTMDYKSLDSHLYSSYPEYKDRLRILRAYMDSRRPKGFRGLWRDKRDT</sequence>
<gene>
    <name evidence="1" type="ORF">FRX48_02080</name>
</gene>
<organism evidence="1 2">
    <name type="scientific">Lasallia pustulata</name>
    <dbReference type="NCBI Taxonomy" id="136370"/>
    <lineage>
        <taxon>Eukaryota</taxon>
        <taxon>Fungi</taxon>
        <taxon>Dikarya</taxon>
        <taxon>Ascomycota</taxon>
        <taxon>Pezizomycotina</taxon>
        <taxon>Lecanoromycetes</taxon>
        <taxon>OSLEUM clade</taxon>
        <taxon>Umbilicariomycetidae</taxon>
        <taxon>Umbilicariales</taxon>
        <taxon>Umbilicariaceae</taxon>
        <taxon>Lasallia</taxon>
    </lineage>
</organism>
<accession>A0A5M8PX96</accession>